<reference evidence="1" key="1">
    <citation type="submission" date="2014-11" db="EMBL/GenBank/DDBJ databases">
        <authorList>
            <person name="Amaro Gonzalez C."/>
        </authorList>
    </citation>
    <scope>NUCLEOTIDE SEQUENCE</scope>
</reference>
<accession>A0A0E9T3D6</accession>
<sequence>MWSSMEYHVGVGISEKLLLRRKLCPYKDCSRHAHFRCTA</sequence>
<evidence type="ECO:0000313" key="1">
    <source>
        <dbReference type="EMBL" id="JAH47148.1"/>
    </source>
</evidence>
<reference evidence="1" key="2">
    <citation type="journal article" date="2015" name="Fish Shellfish Immunol.">
        <title>Early steps in the European eel (Anguilla anguilla)-Vibrio vulnificus interaction in the gills: Role of the RtxA13 toxin.</title>
        <authorList>
            <person name="Callol A."/>
            <person name="Pajuelo D."/>
            <person name="Ebbesson L."/>
            <person name="Teles M."/>
            <person name="MacKenzie S."/>
            <person name="Amaro C."/>
        </authorList>
    </citation>
    <scope>NUCLEOTIDE SEQUENCE</scope>
</reference>
<name>A0A0E9T3D6_ANGAN</name>
<dbReference type="EMBL" id="GBXM01061429">
    <property type="protein sequence ID" value="JAH47148.1"/>
    <property type="molecule type" value="Transcribed_RNA"/>
</dbReference>
<proteinExistence type="predicted"/>
<organism evidence="1">
    <name type="scientific">Anguilla anguilla</name>
    <name type="common">European freshwater eel</name>
    <name type="synonym">Muraena anguilla</name>
    <dbReference type="NCBI Taxonomy" id="7936"/>
    <lineage>
        <taxon>Eukaryota</taxon>
        <taxon>Metazoa</taxon>
        <taxon>Chordata</taxon>
        <taxon>Craniata</taxon>
        <taxon>Vertebrata</taxon>
        <taxon>Euteleostomi</taxon>
        <taxon>Actinopterygii</taxon>
        <taxon>Neopterygii</taxon>
        <taxon>Teleostei</taxon>
        <taxon>Anguilliformes</taxon>
        <taxon>Anguillidae</taxon>
        <taxon>Anguilla</taxon>
    </lineage>
</organism>
<dbReference type="AlphaFoldDB" id="A0A0E9T3D6"/>
<protein>
    <submittedName>
        <fullName evidence="1">Uncharacterized protein</fullName>
    </submittedName>
</protein>